<evidence type="ECO:0000256" key="3">
    <source>
        <dbReference type="ARBA" id="ARBA00022475"/>
    </source>
</evidence>
<accession>A0A2T2WIY8</accession>
<feature type="transmembrane region" description="Helical" evidence="8">
    <location>
        <begin position="238"/>
        <end position="256"/>
    </location>
</feature>
<dbReference type="EC" id="2.5.1.74" evidence="8"/>
<evidence type="ECO:0000256" key="6">
    <source>
        <dbReference type="ARBA" id="ARBA00022989"/>
    </source>
</evidence>
<keyword evidence="5 8" id="KW-0812">Transmembrane</keyword>
<dbReference type="Pfam" id="PF01040">
    <property type="entry name" value="UbiA"/>
    <property type="match status" value="1"/>
</dbReference>
<keyword evidence="7 8" id="KW-0472">Membrane</keyword>
<dbReference type="PIRSF" id="PIRSF005355">
    <property type="entry name" value="UBIAD1"/>
    <property type="match status" value="1"/>
</dbReference>
<comment type="catalytic activity">
    <reaction evidence="8">
        <text>an all-trans-polyprenyl diphosphate + 1,4-dihydroxy-2-naphthoate + H(+) = a 2-demethylmenaquinol + CO2 + diphosphate</text>
        <dbReference type="Rhea" id="RHEA:26478"/>
        <dbReference type="Rhea" id="RHEA-COMP:9563"/>
        <dbReference type="Rhea" id="RHEA-COMP:9564"/>
        <dbReference type="ChEBI" id="CHEBI:11173"/>
        <dbReference type="ChEBI" id="CHEBI:15378"/>
        <dbReference type="ChEBI" id="CHEBI:16526"/>
        <dbReference type="ChEBI" id="CHEBI:33019"/>
        <dbReference type="ChEBI" id="CHEBI:55437"/>
        <dbReference type="ChEBI" id="CHEBI:58914"/>
        <dbReference type="EC" id="2.5.1.74"/>
    </reaction>
</comment>
<feature type="transmembrane region" description="Helical" evidence="8">
    <location>
        <begin position="170"/>
        <end position="189"/>
    </location>
</feature>
<dbReference type="GO" id="GO:0046428">
    <property type="term" value="F:1,4-dihydroxy-2-naphthoate polyprenyltransferase activity"/>
    <property type="evidence" value="ECO:0007669"/>
    <property type="project" value="UniProtKB-UniRule"/>
</dbReference>
<dbReference type="AlphaFoldDB" id="A0A2T2WIY8"/>
<dbReference type="InterPro" id="IPR004657">
    <property type="entry name" value="MenA"/>
</dbReference>
<reference evidence="9 10" key="1">
    <citation type="journal article" date="2014" name="BMC Genomics">
        <title>Comparison of environmental and isolate Sulfobacillus genomes reveals diverse carbon, sulfur, nitrogen, and hydrogen metabolisms.</title>
        <authorList>
            <person name="Justice N.B."/>
            <person name="Norman A."/>
            <person name="Brown C.T."/>
            <person name="Singh A."/>
            <person name="Thomas B.C."/>
            <person name="Banfield J.F."/>
        </authorList>
    </citation>
    <scope>NUCLEOTIDE SEQUENCE [LARGE SCALE GENOMIC DNA]</scope>
    <source>
        <strain evidence="9">AMDSBA3</strain>
    </source>
</reference>
<evidence type="ECO:0000256" key="2">
    <source>
        <dbReference type="ARBA" id="ARBA00022428"/>
    </source>
</evidence>
<protein>
    <recommendedName>
        <fullName evidence="8">1,4-dihydroxy-2-naphthoate octaprenyltransferase</fullName>
        <shortName evidence="8">DHNA-octaprenyltransferase</shortName>
        <ecNumber evidence="8">2.5.1.74</ecNumber>
    </recommendedName>
</protein>
<proteinExistence type="inferred from homology"/>
<sequence>MTWKAFFKVSRPPTLAATVVPMLVGGALSWRSLHTLDWWAWIDIICIGFLMQIGANMLNEYYDYVNGLDTRESLGIGGIIVSGEVNATVVRRWAIALYVTALILGLILVVFRDPWLLLMGILAIAAGFVYAGGPFPISSTPFGEFFVFLIMGPLEITATELAAGGTITPMAWIASIPVGFLVAAILLGNNLRDRVKDGQHGRRTIPVVLGYERSFGVIVAVVIAAFVAVLTAVLAHRLPAATLVVGLALPLAFVTLRRLHHPDGLKAAVPLMGRLHIVMGLLLALGLII</sequence>
<dbReference type="InterPro" id="IPR000537">
    <property type="entry name" value="UbiA_prenyltransferase"/>
</dbReference>
<comment type="pathway">
    <text evidence="8">Quinol/quinone metabolism; menaquinone biosynthesis; menaquinol from 1,4-dihydroxy-2-naphthoate: step 1/2.</text>
</comment>
<gene>
    <name evidence="8" type="primary">menA</name>
    <name evidence="9" type="ORF">C7B45_07460</name>
</gene>
<comment type="subcellular location">
    <subcellularLocation>
        <location evidence="8">Cell membrane</location>
        <topology evidence="8">Multi-pass membrane protein</topology>
    </subcellularLocation>
    <subcellularLocation>
        <location evidence="1">Membrane</location>
        <topology evidence="1">Multi-pass membrane protein</topology>
    </subcellularLocation>
</comment>
<dbReference type="PANTHER" id="PTHR13929">
    <property type="entry name" value="1,4-DIHYDROXY-2-NAPHTHOATE OCTAPRENYLTRANSFERASE"/>
    <property type="match status" value="1"/>
</dbReference>
<feature type="transmembrane region" description="Helical" evidence="8">
    <location>
        <begin position="117"/>
        <end position="133"/>
    </location>
</feature>
<feature type="transmembrane region" description="Helical" evidence="8">
    <location>
        <begin position="210"/>
        <end position="232"/>
    </location>
</feature>
<evidence type="ECO:0000256" key="5">
    <source>
        <dbReference type="ARBA" id="ARBA00022692"/>
    </source>
</evidence>
<comment type="caution">
    <text evidence="9">The sequence shown here is derived from an EMBL/GenBank/DDBJ whole genome shotgun (WGS) entry which is preliminary data.</text>
</comment>
<feature type="transmembrane region" description="Helical" evidence="8">
    <location>
        <begin position="39"/>
        <end position="58"/>
    </location>
</feature>
<feature type="transmembrane region" description="Helical" evidence="8">
    <location>
        <begin position="93"/>
        <end position="111"/>
    </location>
</feature>
<evidence type="ECO:0000256" key="8">
    <source>
        <dbReference type="HAMAP-Rule" id="MF_01937"/>
    </source>
</evidence>
<keyword evidence="2 8" id="KW-0474">Menaquinone biosynthesis</keyword>
<evidence type="ECO:0000256" key="1">
    <source>
        <dbReference type="ARBA" id="ARBA00004141"/>
    </source>
</evidence>
<dbReference type="UniPathway" id="UPA00079">
    <property type="reaction ID" value="UER00168"/>
</dbReference>
<dbReference type="GO" id="GO:0009234">
    <property type="term" value="P:menaquinone biosynthetic process"/>
    <property type="evidence" value="ECO:0007669"/>
    <property type="project" value="UniProtKB-UniRule"/>
</dbReference>
<dbReference type="CDD" id="cd13962">
    <property type="entry name" value="PT_UbiA_UBIAD1"/>
    <property type="match status" value="1"/>
</dbReference>
<keyword evidence="6 8" id="KW-1133">Transmembrane helix</keyword>
<evidence type="ECO:0000313" key="9">
    <source>
        <dbReference type="EMBL" id="PSR22203.1"/>
    </source>
</evidence>
<organism evidence="9 10">
    <name type="scientific">Sulfobacillus acidophilus</name>
    <dbReference type="NCBI Taxonomy" id="53633"/>
    <lineage>
        <taxon>Bacteria</taxon>
        <taxon>Bacillati</taxon>
        <taxon>Bacillota</taxon>
        <taxon>Clostridia</taxon>
        <taxon>Eubacteriales</taxon>
        <taxon>Clostridiales Family XVII. Incertae Sedis</taxon>
        <taxon>Sulfobacillus</taxon>
    </lineage>
</organism>
<dbReference type="InterPro" id="IPR044878">
    <property type="entry name" value="UbiA_sf"/>
</dbReference>
<keyword evidence="3 8" id="KW-1003">Cell membrane</keyword>
<dbReference type="HAMAP" id="MF_01937">
    <property type="entry name" value="MenA_1"/>
    <property type="match status" value="1"/>
</dbReference>
<evidence type="ECO:0000313" key="10">
    <source>
        <dbReference type="Proteomes" id="UP000241848"/>
    </source>
</evidence>
<dbReference type="Proteomes" id="UP000241848">
    <property type="component" value="Unassembled WGS sequence"/>
</dbReference>
<evidence type="ECO:0000256" key="4">
    <source>
        <dbReference type="ARBA" id="ARBA00022679"/>
    </source>
</evidence>
<dbReference type="GO" id="GO:0042371">
    <property type="term" value="P:vitamin K biosynthetic process"/>
    <property type="evidence" value="ECO:0007669"/>
    <property type="project" value="TreeGrafter"/>
</dbReference>
<keyword evidence="4 8" id="KW-0808">Transferase</keyword>
<dbReference type="EMBL" id="PXYV01000020">
    <property type="protein sequence ID" value="PSR22203.1"/>
    <property type="molecule type" value="Genomic_DNA"/>
</dbReference>
<dbReference type="Gene3D" id="1.10.357.140">
    <property type="entry name" value="UbiA prenyltransferase"/>
    <property type="match status" value="1"/>
</dbReference>
<comment type="similarity">
    <text evidence="8">Belongs to the MenA family. Type 1 subfamily.</text>
</comment>
<dbReference type="GO" id="GO:0005886">
    <property type="term" value="C:plasma membrane"/>
    <property type="evidence" value="ECO:0007669"/>
    <property type="project" value="UniProtKB-SubCell"/>
</dbReference>
<comment type="function">
    <text evidence="8">Conversion of 1,4-dihydroxy-2-naphthoate (DHNA) to demethylmenaquinone (DMK).</text>
</comment>
<feature type="transmembrane region" description="Helical" evidence="8">
    <location>
        <begin position="268"/>
        <end position="288"/>
    </location>
</feature>
<evidence type="ECO:0000256" key="7">
    <source>
        <dbReference type="ARBA" id="ARBA00023136"/>
    </source>
</evidence>
<name>A0A2T2WIY8_9FIRM</name>
<dbReference type="InterPro" id="IPR026046">
    <property type="entry name" value="UBIAD1"/>
</dbReference>
<dbReference type="PANTHER" id="PTHR13929:SF0">
    <property type="entry name" value="UBIA PRENYLTRANSFERASE DOMAIN-CONTAINING PROTEIN 1"/>
    <property type="match status" value="1"/>
</dbReference>